<dbReference type="GO" id="GO:0004817">
    <property type="term" value="F:cysteine-tRNA ligase activity"/>
    <property type="evidence" value="ECO:0007669"/>
    <property type="project" value="TreeGrafter"/>
</dbReference>
<evidence type="ECO:0000313" key="6">
    <source>
        <dbReference type="Proteomes" id="UP000271098"/>
    </source>
</evidence>
<evidence type="ECO:0000256" key="2">
    <source>
        <dbReference type="ARBA" id="ARBA00022741"/>
    </source>
</evidence>
<dbReference type="Gene3D" id="3.40.50.620">
    <property type="entry name" value="HUPs"/>
    <property type="match status" value="1"/>
</dbReference>
<dbReference type="AlphaFoldDB" id="A0A3P6QGN1"/>
<dbReference type="GO" id="GO:0006423">
    <property type="term" value="P:cysteinyl-tRNA aminoacylation"/>
    <property type="evidence" value="ECO:0007669"/>
    <property type="project" value="TreeGrafter"/>
</dbReference>
<dbReference type="PANTHER" id="PTHR10890">
    <property type="entry name" value="CYSTEINYL-TRNA SYNTHETASE"/>
    <property type="match status" value="1"/>
</dbReference>
<gene>
    <name evidence="5" type="ORF">GPUH_LOCUS1888</name>
</gene>
<name>A0A3P6QGN1_9BILA</name>
<dbReference type="SUPFAM" id="SSF52374">
    <property type="entry name" value="Nucleotidylyl transferase"/>
    <property type="match status" value="1"/>
</dbReference>
<evidence type="ECO:0000256" key="1">
    <source>
        <dbReference type="ARBA" id="ARBA00022598"/>
    </source>
</evidence>
<keyword evidence="3" id="KW-0067">ATP-binding</keyword>
<evidence type="ECO:0000313" key="5">
    <source>
        <dbReference type="EMBL" id="VDK31161.1"/>
    </source>
</evidence>
<dbReference type="InterPro" id="IPR014729">
    <property type="entry name" value="Rossmann-like_a/b/a_fold"/>
</dbReference>
<dbReference type="EMBL" id="UYRT01002539">
    <property type="protein sequence ID" value="VDK31161.1"/>
    <property type="molecule type" value="Genomic_DNA"/>
</dbReference>
<dbReference type="InterPro" id="IPR032678">
    <property type="entry name" value="tRNA-synt_1_cat_dom"/>
</dbReference>
<keyword evidence="2" id="KW-0547">Nucleotide-binding</keyword>
<protein>
    <recommendedName>
        <fullName evidence="4">tRNA synthetases class I catalytic domain-containing protein</fullName>
    </recommendedName>
</protein>
<dbReference type="InterPro" id="IPR024909">
    <property type="entry name" value="Cys-tRNA/MSH_ligase"/>
</dbReference>
<dbReference type="Pfam" id="PF01406">
    <property type="entry name" value="tRNA-synt_1e"/>
    <property type="match status" value="1"/>
</dbReference>
<dbReference type="GO" id="GO:0005737">
    <property type="term" value="C:cytoplasm"/>
    <property type="evidence" value="ECO:0007669"/>
    <property type="project" value="TreeGrafter"/>
</dbReference>
<feature type="domain" description="tRNA synthetases class I catalytic" evidence="4">
    <location>
        <begin position="52"/>
        <end position="269"/>
    </location>
</feature>
<evidence type="ECO:0000256" key="3">
    <source>
        <dbReference type="ARBA" id="ARBA00022840"/>
    </source>
</evidence>
<dbReference type="GO" id="GO:0005524">
    <property type="term" value="F:ATP binding"/>
    <property type="evidence" value="ECO:0007669"/>
    <property type="project" value="UniProtKB-KW"/>
</dbReference>
<evidence type="ECO:0000259" key="4">
    <source>
        <dbReference type="Pfam" id="PF01406"/>
    </source>
</evidence>
<sequence length="285" mass="32825">MQSAKVNAAVKTLECALSSVEENLTENARKELLNAAKDVLADWLDSVHGNTVNDLAVFDRLAKKYESEFLRDMARLNVLPPDILTRVSEYIPEIIAYVEKIIDNGYGYVTGDGSVYFDTVKFDKNDNHSYAKLVPEAFGNNEQLMKNMRETFQEKKNVTDFALWKASKSGEPYWDSPWGKGRPGWHIECSAMSSKICGSSLDIHAGAYYDIENWVRYFLHCGTLRIVGLKMSKSLKNFITIDDALKNYSARQLRILFLMHNWYDMLDYRLVFFSFCIFRSQQFYA</sequence>
<keyword evidence="6" id="KW-1185">Reference proteome</keyword>
<dbReference type="OrthoDB" id="438179at2759"/>
<accession>A0A3P6QGN1</accession>
<reference evidence="5 6" key="1">
    <citation type="submission" date="2018-11" db="EMBL/GenBank/DDBJ databases">
        <authorList>
            <consortium name="Pathogen Informatics"/>
        </authorList>
    </citation>
    <scope>NUCLEOTIDE SEQUENCE [LARGE SCALE GENOMIC DNA]</scope>
</reference>
<dbReference type="PANTHER" id="PTHR10890:SF3">
    <property type="entry name" value="CYSTEINE--TRNA LIGASE, CYTOPLASMIC"/>
    <property type="match status" value="1"/>
</dbReference>
<dbReference type="Proteomes" id="UP000271098">
    <property type="component" value="Unassembled WGS sequence"/>
</dbReference>
<organism evidence="5 6">
    <name type="scientific">Gongylonema pulchrum</name>
    <dbReference type="NCBI Taxonomy" id="637853"/>
    <lineage>
        <taxon>Eukaryota</taxon>
        <taxon>Metazoa</taxon>
        <taxon>Ecdysozoa</taxon>
        <taxon>Nematoda</taxon>
        <taxon>Chromadorea</taxon>
        <taxon>Rhabditida</taxon>
        <taxon>Spirurina</taxon>
        <taxon>Spiruromorpha</taxon>
        <taxon>Spiruroidea</taxon>
        <taxon>Gongylonematidae</taxon>
        <taxon>Gongylonema</taxon>
    </lineage>
</organism>
<keyword evidence="1" id="KW-0436">Ligase</keyword>
<proteinExistence type="predicted"/>